<comment type="caution">
    <text evidence="1">The sequence shown here is derived from an EMBL/GenBank/DDBJ whole genome shotgun (WGS) entry which is preliminary data.</text>
</comment>
<proteinExistence type="predicted"/>
<accession>A0ACC6K9K8</accession>
<reference evidence="1" key="1">
    <citation type="submission" date="2023-07" db="EMBL/GenBank/DDBJ databases">
        <title>Sorghum-associated microbial communities from plants grown in Nebraska, USA.</title>
        <authorList>
            <person name="Schachtman D."/>
        </authorList>
    </citation>
    <scope>NUCLEOTIDE SEQUENCE</scope>
    <source>
        <strain evidence="1">BE56</strain>
    </source>
</reference>
<name>A0ACC6K9K8_9PSED</name>
<protein>
    <submittedName>
        <fullName evidence="1">3-oxoacyl-(Acyl-carrier-protein) synthase</fullName>
    </submittedName>
</protein>
<keyword evidence="2" id="KW-1185">Reference proteome</keyword>
<evidence type="ECO:0000313" key="2">
    <source>
        <dbReference type="Proteomes" id="UP001259587"/>
    </source>
</evidence>
<evidence type="ECO:0000313" key="1">
    <source>
        <dbReference type="EMBL" id="MDR6715183.1"/>
    </source>
</evidence>
<organism evidence="1 2">
    <name type="scientific">Pseudomonas hunanensis</name>
    <dbReference type="NCBI Taxonomy" id="1247546"/>
    <lineage>
        <taxon>Bacteria</taxon>
        <taxon>Pseudomonadati</taxon>
        <taxon>Pseudomonadota</taxon>
        <taxon>Gammaproteobacteria</taxon>
        <taxon>Pseudomonadales</taxon>
        <taxon>Pseudomonadaceae</taxon>
        <taxon>Pseudomonas</taxon>
    </lineage>
</organism>
<dbReference type="Proteomes" id="UP001259587">
    <property type="component" value="Unassembled WGS sequence"/>
</dbReference>
<dbReference type="EMBL" id="JAVDTH010000044">
    <property type="protein sequence ID" value="MDR6715183.1"/>
    <property type="molecule type" value="Genomic_DNA"/>
</dbReference>
<gene>
    <name evidence="1" type="ORF">J2W83_004823</name>
</gene>
<sequence>MIKTIYIKGMGIVHSDGARGLRDAQALPDAAPVVDGKVPLPAFPLERFVSKVRDLNAMGPGQKMLVCAAGMALEDAGLQGDARQSCDLYMAAKIGERNDAVDAAILAGAGRDDFDINSELARLRPTHFLAELPNLYAANIAMLLALKGESLTFVGEAAASVQAVIHALEKLGSGRTNNVLAGGVFNGDQLMHDEYRRGAAGQLLGVFGTAACCMVLDREPAGALASLRRAGPVQREQVDEQLARSEAALLVVHGFTAGRGWIQSLQVSVPVLDVESMMGQLHEATLPVQVYLAALALRARTIAGPKRAMLLVQIGLERYETFILDVF</sequence>